<dbReference type="GO" id="GO:0005509">
    <property type="term" value="F:calcium ion binding"/>
    <property type="evidence" value="ECO:0007669"/>
    <property type="project" value="InterPro"/>
</dbReference>
<comment type="caution">
    <text evidence="8">The sequence shown here is derived from an EMBL/GenBank/DDBJ whole genome shotgun (WGS) entry which is preliminary data.</text>
</comment>
<evidence type="ECO:0000256" key="3">
    <source>
        <dbReference type="ARBA" id="ARBA00022723"/>
    </source>
</evidence>
<keyword evidence="5" id="KW-0106">Calcium</keyword>
<evidence type="ECO:0000256" key="2">
    <source>
        <dbReference type="ARBA" id="ARBA00022490"/>
    </source>
</evidence>
<name>A0AA86P2G5_9EUKA</name>
<evidence type="ECO:0000259" key="7">
    <source>
        <dbReference type="PROSITE" id="PS50222"/>
    </source>
</evidence>
<dbReference type="GO" id="GO:0005737">
    <property type="term" value="C:cytoplasm"/>
    <property type="evidence" value="ECO:0007669"/>
    <property type="project" value="UniProtKB-SubCell"/>
</dbReference>
<dbReference type="PANTHER" id="PTHR46212:SF3">
    <property type="entry name" value="GH27120P"/>
    <property type="match status" value="1"/>
</dbReference>
<dbReference type="PROSITE" id="PS50222">
    <property type="entry name" value="EF_HAND_2"/>
    <property type="match status" value="4"/>
</dbReference>
<accession>A0AA86P2G5</accession>
<proteinExistence type="predicted"/>
<comment type="subcellular location">
    <subcellularLocation>
        <location evidence="1">Cytoplasm</location>
    </subcellularLocation>
</comment>
<reference evidence="8" key="1">
    <citation type="submission" date="2023-06" db="EMBL/GenBank/DDBJ databases">
        <authorList>
            <person name="Kurt Z."/>
        </authorList>
    </citation>
    <scope>NUCLEOTIDE SEQUENCE</scope>
</reference>
<evidence type="ECO:0000313" key="9">
    <source>
        <dbReference type="EMBL" id="CAL6112419.1"/>
    </source>
</evidence>
<dbReference type="SMART" id="SM00054">
    <property type="entry name" value="EFh"/>
    <property type="match status" value="6"/>
</dbReference>
<protein>
    <submittedName>
        <fullName evidence="8">EF hand domain-containing protein</fullName>
    </submittedName>
    <submittedName>
        <fullName evidence="9">EF_hand domain-containing protein</fullName>
    </submittedName>
</protein>
<dbReference type="SUPFAM" id="SSF47473">
    <property type="entry name" value="EF-hand"/>
    <property type="match status" value="2"/>
</dbReference>
<keyword evidence="2" id="KW-0963">Cytoplasm</keyword>
<feature type="compositionally biased region" description="Polar residues" evidence="6">
    <location>
        <begin position="148"/>
        <end position="160"/>
    </location>
</feature>
<reference evidence="9 10" key="2">
    <citation type="submission" date="2024-07" db="EMBL/GenBank/DDBJ databases">
        <authorList>
            <person name="Akdeniz Z."/>
        </authorList>
    </citation>
    <scope>NUCLEOTIDE SEQUENCE [LARGE SCALE GENOMIC DNA]</scope>
</reference>
<dbReference type="Pfam" id="PF13499">
    <property type="entry name" value="EF-hand_7"/>
    <property type="match status" value="2"/>
</dbReference>
<dbReference type="PANTHER" id="PTHR46212">
    <property type="entry name" value="PEFLIN"/>
    <property type="match status" value="1"/>
</dbReference>
<organism evidence="8">
    <name type="scientific">Hexamita inflata</name>
    <dbReference type="NCBI Taxonomy" id="28002"/>
    <lineage>
        <taxon>Eukaryota</taxon>
        <taxon>Metamonada</taxon>
        <taxon>Diplomonadida</taxon>
        <taxon>Hexamitidae</taxon>
        <taxon>Hexamitinae</taxon>
        <taxon>Hexamita</taxon>
    </lineage>
</organism>
<evidence type="ECO:0000313" key="8">
    <source>
        <dbReference type="EMBL" id="CAI9929209.1"/>
    </source>
</evidence>
<dbReference type="GO" id="GO:0048306">
    <property type="term" value="F:calcium-dependent protein binding"/>
    <property type="evidence" value="ECO:0007669"/>
    <property type="project" value="UniProtKB-ARBA"/>
</dbReference>
<dbReference type="InterPro" id="IPR018247">
    <property type="entry name" value="EF_Hand_1_Ca_BS"/>
</dbReference>
<sequence>MTVNLTKYEQIFQKLDQDRKGSLDIQQLYHAVNKQLKIDMDMKTLEVMMALVDDNNDGVMQEDEFCHFLYICQNADFNDTKSILFYAADDDYSGSIDKFELLKIAQKLRLNILAQDVFKVIQKYSDNEDGSLSHDKFIQVMELLSSPTSTSENSAKQQGQKLEKMQTQQTTSLQTQKTKNQISQQKHLSKRNIYENIYKDFDTDNSGRLTLKQLHQAVNNELQVCMDMKILQIMMTLVDENNDGFMQKDEFCNFLYICENANVSDIRSILFYAADADYSGSIDKFELLKIVKKIGLDIKQCEVFEYIRKNADNDDDSLSYNTFIKVMDQMSNTIEPEDKDEQKLVRAETVINSSQLMTTKTLTRQSTLPVKSSKQDQQKQSIIKQQLMKNSSISFI</sequence>
<dbReference type="EMBL" id="CATOUU010000426">
    <property type="protein sequence ID" value="CAI9929209.1"/>
    <property type="molecule type" value="Genomic_DNA"/>
</dbReference>
<evidence type="ECO:0000313" key="10">
    <source>
        <dbReference type="Proteomes" id="UP001642409"/>
    </source>
</evidence>
<keyword evidence="10" id="KW-1185">Reference proteome</keyword>
<feature type="region of interest" description="Disordered" evidence="6">
    <location>
        <begin position="148"/>
        <end position="187"/>
    </location>
</feature>
<feature type="domain" description="EF-hand" evidence="7">
    <location>
        <begin position="40"/>
        <end position="75"/>
    </location>
</feature>
<dbReference type="EMBL" id="CAXDID020000738">
    <property type="protein sequence ID" value="CAL6112419.1"/>
    <property type="molecule type" value="Genomic_DNA"/>
</dbReference>
<feature type="domain" description="EF-hand" evidence="7">
    <location>
        <begin position="189"/>
        <end position="224"/>
    </location>
</feature>
<keyword evidence="4" id="KW-0677">Repeat</keyword>
<dbReference type="InterPro" id="IPR051426">
    <property type="entry name" value="Peflin/Sorcin_CaBP"/>
</dbReference>
<dbReference type="Pfam" id="PF13202">
    <property type="entry name" value="EF-hand_5"/>
    <property type="match status" value="1"/>
</dbReference>
<feature type="compositionally biased region" description="Low complexity" evidence="6">
    <location>
        <begin position="165"/>
        <end position="181"/>
    </location>
</feature>
<dbReference type="InterPro" id="IPR011992">
    <property type="entry name" value="EF-hand-dom_pair"/>
</dbReference>
<dbReference type="PROSITE" id="PS00018">
    <property type="entry name" value="EF_HAND_1"/>
    <property type="match status" value="2"/>
</dbReference>
<evidence type="ECO:0000256" key="1">
    <source>
        <dbReference type="ARBA" id="ARBA00004496"/>
    </source>
</evidence>
<evidence type="ECO:0000256" key="6">
    <source>
        <dbReference type="SAM" id="MobiDB-lite"/>
    </source>
</evidence>
<feature type="domain" description="EF-hand" evidence="7">
    <location>
        <begin position="3"/>
        <end position="38"/>
    </location>
</feature>
<evidence type="ECO:0000256" key="4">
    <source>
        <dbReference type="ARBA" id="ARBA00022737"/>
    </source>
</evidence>
<keyword evidence="3" id="KW-0479">Metal-binding</keyword>
<evidence type="ECO:0000256" key="5">
    <source>
        <dbReference type="ARBA" id="ARBA00022837"/>
    </source>
</evidence>
<gene>
    <name evidence="8" type="ORF">HINF_LOCUS16854</name>
    <name evidence="9" type="ORF">HINF_LOCUS77030</name>
</gene>
<feature type="domain" description="EF-hand" evidence="7">
    <location>
        <begin position="226"/>
        <end position="261"/>
    </location>
</feature>
<dbReference type="InterPro" id="IPR002048">
    <property type="entry name" value="EF_hand_dom"/>
</dbReference>
<dbReference type="Gene3D" id="1.10.238.10">
    <property type="entry name" value="EF-hand"/>
    <property type="match status" value="4"/>
</dbReference>
<dbReference type="CDD" id="cd00051">
    <property type="entry name" value="EFh"/>
    <property type="match status" value="1"/>
</dbReference>
<dbReference type="AlphaFoldDB" id="A0AA86P2G5"/>
<dbReference type="Proteomes" id="UP001642409">
    <property type="component" value="Unassembled WGS sequence"/>
</dbReference>